<keyword evidence="1" id="KW-0472">Membrane</keyword>
<accession>A0A9E2BML1</accession>
<evidence type="ECO:0000256" key="1">
    <source>
        <dbReference type="SAM" id="Phobius"/>
    </source>
</evidence>
<feature type="chain" id="PRO_5039008512" description="Alpha-galactosidase NEW3 domain-containing protein" evidence="2">
    <location>
        <begin position="25"/>
        <end position="397"/>
    </location>
</feature>
<dbReference type="InterPro" id="IPR013783">
    <property type="entry name" value="Ig-like_fold"/>
</dbReference>
<evidence type="ECO:0000256" key="2">
    <source>
        <dbReference type="SAM" id="SignalP"/>
    </source>
</evidence>
<protein>
    <recommendedName>
        <fullName evidence="5">Alpha-galactosidase NEW3 domain-containing protein</fullName>
    </recommendedName>
</protein>
<dbReference type="Gene3D" id="2.60.40.10">
    <property type="entry name" value="Immunoglobulins"/>
    <property type="match status" value="1"/>
</dbReference>
<keyword evidence="1" id="KW-1133">Transmembrane helix</keyword>
<sequence length="397" mass="43301">MKTKTLLVSIVALLAVFLVGAVSAAEVTNNMVVSFKDVQLNNFNNTVGYVGETVPVRVTFTSAVDAKDARIRVWISGHRDDVASTTRRLTLLRGNVYTELLNLRLPASLDLTDQDYLLHVEVSESVNYTRETFPIVMQRESYELKLLSVDYNLDVAAGSTIPVMVVVKNTGFQRNDDVYVIVAVPELKISARAYLEDLVAVEDCDEGCDDKDSVSKILNLKIPENANVGIYDMTVTVYNSDSRTVEKRVLKVSVPATSNLVATTRNQDIKAGETKTYDLVIVNSDNSIKVYTLSAVSSSALEVSVPSMVTVAPQSAYIVPVTIKAKSGADLGSYTFTVSVNGQQTSFVANVVKGSTSNGVVALTIILAVIFVALLVLLVVLLFKREKKVEEVENSYY</sequence>
<keyword evidence="1" id="KW-0812">Transmembrane</keyword>
<feature type="transmembrane region" description="Helical" evidence="1">
    <location>
        <begin position="360"/>
        <end position="383"/>
    </location>
</feature>
<dbReference type="EMBL" id="QLTW01000161">
    <property type="protein sequence ID" value="MBT9145749.1"/>
    <property type="molecule type" value="Genomic_DNA"/>
</dbReference>
<evidence type="ECO:0008006" key="5">
    <source>
        <dbReference type="Google" id="ProtNLM"/>
    </source>
</evidence>
<dbReference type="AlphaFoldDB" id="A0A9E2BML1"/>
<gene>
    <name evidence="3" type="ORF">DDT42_01626</name>
</gene>
<reference evidence="3 4" key="1">
    <citation type="journal article" date="2021" name="bioRxiv">
        <title>Unique metabolic strategies in Hadean analogues reveal hints for primordial physiology.</title>
        <authorList>
            <person name="Nobu M.K."/>
            <person name="Nakai R."/>
            <person name="Tamazawa S."/>
            <person name="Mori H."/>
            <person name="Toyoda A."/>
            <person name="Ijiri A."/>
            <person name="Suzuki S."/>
            <person name="Kurokawa K."/>
            <person name="Kamagata Y."/>
            <person name="Tamaki H."/>
        </authorList>
    </citation>
    <scope>NUCLEOTIDE SEQUENCE [LARGE SCALE GENOMIC DNA]</scope>
    <source>
        <strain evidence="3">BS525</strain>
    </source>
</reference>
<evidence type="ECO:0000313" key="3">
    <source>
        <dbReference type="EMBL" id="MBT9145749.1"/>
    </source>
</evidence>
<evidence type="ECO:0000313" key="4">
    <source>
        <dbReference type="Proteomes" id="UP000811545"/>
    </source>
</evidence>
<comment type="caution">
    <text evidence="3">The sequence shown here is derived from an EMBL/GenBank/DDBJ whole genome shotgun (WGS) entry which is preliminary data.</text>
</comment>
<organism evidence="3 4">
    <name type="scientific">Psychracetigena formicireducens</name>
    <dbReference type="NCBI Taxonomy" id="2986056"/>
    <lineage>
        <taxon>Bacteria</taxon>
        <taxon>Bacillati</taxon>
        <taxon>Candidatus Lithacetigenota</taxon>
        <taxon>Candidatus Psychracetigena</taxon>
    </lineage>
</organism>
<keyword evidence="2" id="KW-0732">Signal</keyword>
<feature type="signal peptide" evidence="2">
    <location>
        <begin position="1"/>
        <end position="24"/>
    </location>
</feature>
<name>A0A9E2BML1_PSYF1</name>
<proteinExistence type="predicted"/>
<dbReference type="Proteomes" id="UP000811545">
    <property type="component" value="Unassembled WGS sequence"/>
</dbReference>